<sequence>MLAYDSCTCPKRLFSLNGEQILLLYENSDLLAGSDRAKAETFSNYFMEVYPARIVENACRNHTGVLAIGAEHVSEEVVLPLTTNLKPCKTPGPDGLHSQLLFISCGHYFKTACDTLQHVLFTRQTP</sequence>
<accession>A0A183JEW2</accession>
<keyword evidence="2" id="KW-1185">Reference proteome</keyword>
<dbReference type="WBParaSite" id="SCUD_0000122501-mRNA-1">
    <property type="protein sequence ID" value="SCUD_0000122501-mRNA-1"/>
    <property type="gene ID" value="SCUD_0000122501"/>
</dbReference>
<protein>
    <submittedName>
        <fullName evidence="3">DAO domain-containing protein</fullName>
    </submittedName>
</protein>
<dbReference type="AlphaFoldDB" id="A0A183JEW2"/>
<proteinExistence type="predicted"/>
<dbReference type="EMBL" id="UZAK01000957">
    <property type="protein sequence ID" value="VDO66337.1"/>
    <property type="molecule type" value="Genomic_DNA"/>
</dbReference>
<reference evidence="1 2" key="2">
    <citation type="submission" date="2018-11" db="EMBL/GenBank/DDBJ databases">
        <authorList>
            <consortium name="Pathogen Informatics"/>
        </authorList>
    </citation>
    <scope>NUCLEOTIDE SEQUENCE [LARGE SCALE GENOMIC DNA]</scope>
    <source>
        <strain evidence="1">Dakar</strain>
        <strain evidence="2">Dakar, Senegal</strain>
    </source>
</reference>
<evidence type="ECO:0000313" key="1">
    <source>
        <dbReference type="EMBL" id="VDO66337.1"/>
    </source>
</evidence>
<dbReference type="Proteomes" id="UP000279833">
    <property type="component" value="Unassembled WGS sequence"/>
</dbReference>
<evidence type="ECO:0000313" key="2">
    <source>
        <dbReference type="Proteomes" id="UP000279833"/>
    </source>
</evidence>
<organism evidence="3">
    <name type="scientific">Schistosoma curassoni</name>
    <dbReference type="NCBI Taxonomy" id="6186"/>
    <lineage>
        <taxon>Eukaryota</taxon>
        <taxon>Metazoa</taxon>
        <taxon>Spiralia</taxon>
        <taxon>Lophotrochozoa</taxon>
        <taxon>Platyhelminthes</taxon>
        <taxon>Trematoda</taxon>
        <taxon>Digenea</taxon>
        <taxon>Strigeidida</taxon>
        <taxon>Schistosomatoidea</taxon>
        <taxon>Schistosomatidae</taxon>
        <taxon>Schistosoma</taxon>
    </lineage>
</organism>
<reference evidence="3" key="1">
    <citation type="submission" date="2016-06" db="UniProtKB">
        <authorList>
            <consortium name="WormBaseParasite"/>
        </authorList>
    </citation>
    <scope>IDENTIFICATION</scope>
</reference>
<evidence type="ECO:0000313" key="3">
    <source>
        <dbReference type="WBParaSite" id="SCUD_0000122501-mRNA-1"/>
    </source>
</evidence>
<name>A0A183JEW2_9TREM</name>
<gene>
    <name evidence="1" type="ORF">SCUD_LOCUS1226</name>
</gene>